<name>A0A8G2CAB4_9BACT</name>
<gene>
    <name evidence="2" type="ORF">SAMN05660830_02080</name>
</gene>
<dbReference type="PANTHER" id="PTHR30006:SF25">
    <property type="entry name" value="PHOSPHOGLYCERATE TRANSPORT REGULATORY PROTEIN PGTC"/>
    <property type="match status" value="1"/>
</dbReference>
<organism evidence="2 3">
    <name type="scientific">Halodesulfovibrio aestuarii</name>
    <dbReference type="NCBI Taxonomy" id="126333"/>
    <lineage>
        <taxon>Bacteria</taxon>
        <taxon>Pseudomonadati</taxon>
        <taxon>Thermodesulfobacteriota</taxon>
        <taxon>Desulfovibrionia</taxon>
        <taxon>Desulfovibrionales</taxon>
        <taxon>Desulfovibrionaceae</taxon>
        <taxon>Halodesulfovibrio</taxon>
    </lineage>
</organism>
<dbReference type="Proteomes" id="UP000184001">
    <property type="component" value="Unassembled WGS sequence"/>
</dbReference>
<accession>A0A8G2CAB4</accession>
<keyword evidence="1" id="KW-0732">Signal</keyword>
<comment type="caution">
    <text evidence="2">The sequence shown here is derived from an EMBL/GenBank/DDBJ whole genome shotgun (WGS) entry which is preliminary data.</text>
</comment>
<dbReference type="SUPFAM" id="SSF53850">
    <property type="entry name" value="Periplasmic binding protein-like II"/>
    <property type="match status" value="1"/>
</dbReference>
<evidence type="ECO:0000313" key="3">
    <source>
        <dbReference type="Proteomes" id="UP000184001"/>
    </source>
</evidence>
<dbReference type="RefSeq" id="WP_020000144.1">
    <property type="nucleotide sequence ID" value="NZ_CP192219.1"/>
</dbReference>
<proteinExistence type="predicted"/>
<dbReference type="EMBL" id="FQZR01000004">
    <property type="protein sequence ID" value="SHJ28737.1"/>
    <property type="molecule type" value="Genomic_DNA"/>
</dbReference>
<reference evidence="2 3" key="1">
    <citation type="submission" date="2016-11" db="EMBL/GenBank/DDBJ databases">
        <authorList>
            <person name="Varghese N."/>
            <person name="Submissions S."/>
        </authorList>
    </citation>
    <scope>NUCLEOTIDE SEQUENCE [LARGE SCALE GENOMIC DNA]</scope>
    <source>
        <strain evidence="2 3">DSM 17919</strain>
    </source>
</reference>
<dbReference type="GO" id="GO:0030288">
    <property type="term" value="C:outer membrane-bounded periplasmic space"/>
    <property type="evidence" value="ECO:0007669"/>
    <property type="project" value="TreeGrafter"/>
</dbReference>
<evidence type="ECO:0000256" key="1">
    <source>
        <dbReference type="ARBA" id="ARBA00022729"/>
    </source>
</evidence>
<dbReference type="AlphaFoldDB" id="A0A8G2CAB4"/>
<protein>
    <submittedName>
        <fullName evidence="2">ABC-type Fe3+ transport system, substrate-binding protein</fullName>
    </submittedName>
</protein>
<sequence>MYAGFLKEVRYVCRGVLGVACVLFLCGAFPPAVKAVQLSRLQIITSYPPRFYEPFIERFQSLHPEIRISILNKKTTSAVAELLRGNNRNFDVFWSSSPDSFEILKQAKMLRRTERIRQHKAIAVEGFSVDDPDGYFYGFALSSVGWMWNDSYLKKEDIDAPKCWEDFEDSKYYSHVVMSTPSRSGTTHLIVESILQKMGWEKGWAYLLRMSGNLVTLSARSFSVTEGVKSGLYGVGLVIDILGRAPDAKNVRFRYGEPAPLIPAGIGALKNGKNSSEAESFIDFMLSPDGQALLLKPQIRRLPVAQQMYNSGELAQSQLFKMIKEGKSKPYDAYLSQLRYNLVNHLFEEFITYKLLERRQLWKRLLSLESQYAADDPSFVSVRNEVYRLLSEIPVTEEQSHDPVFNAIFFNSFTGTPRSPEQQRQIERWQQFMKKRLKKANELLDTVHRTQ</sequence>
<evidence type="ECO:0000313" key="2">
    <source>
        <dbReference type="EMBL" id="SHJ28737.1"/>
    </source>
</evidence>
<dbReference type="Gene3D" id="3.40.190.10">
    <property type="entry name" value="Periplasmic binding protein-like II"/>
    <property type="match status" value="2"/>
</dbReference>
<dbReference type="PANTHER" id="PTHR30006">
    <property type="entry name" value="THIAMINE-BINDING PERIPLASMIC PROTEIN-RELATED"/>
    <property type="match status" value="1"/>
</dbReference>
<dbReference type="Pfam" id="PF13343">
    <property type="entry name" value="SBP_bac_6"/>
    <property type="match status" value="1"/>
</dbReference>